<dbReference type="EMBL" id="AP026709">
    <property type="protein sequence ID" value="BDQ37446.1"/>
    <property type="molecule type" value="Genomic_DNA"/>
</dbReference>
<reference evidence="2 3" key="1">
    <citation type="submission" date="2022-08" db="EMBL/GenBank/DDBJ databases">
        <title>Genome Sequence of the sulphate-reducing bacterium, Pseudodesulfovibrio sp. SYK.</title>
        <authorList>
            <person name="Kondo R."/>
            <person name="Kataoka T."/>
        </authorList>
    </citation>
    <scope>NUCLEOTIDE SEQUENCE [LARGE SCALE GENOMIC DNA]</scope>
    <source>
        <strain evidence="2 3">SYK</strain>
    </source>
</reference>
<feature type="signal peptide" evidence="1">
    <location>
        <begin position="1"/>
        <end position="22"/>
    </location>
</feature>
<proteinExistence type="predicted"/>
<name>A0ABM8B0W0_9BACT</name>
<evidence type="ECO:0000256" key="1">
    <source>
        <dbReference type="SAM" id="SignalP"/>
    </source>
</evidence>
<keyword evidence="1" id="KW-0732">Signal</keyword>
<evidence type="ECO:0000313" key="3">
    <source>
        <dbReference type="Proteomes" id="UP001317742"/>
    </source>
</evidence>
<organism evidence="2 3">
    <name type="scientific">Pseudodesulfovibrio nedwellii</name>
    <dbReference type="NCBI Taxonomy" id="2973072"/>
    <lineage>
        <taxon>Bacteria</taxon>
        <taxon>Pseudomonadati</taxon>
        <taxon>Thermodesulfobacteriota</taxon>
        <taxon>Desulfovibrionia</taxon>
        <taxon>Desulfovibrionales</taxon>
        <taxon>Desulfovibrionaceae</taxon>
    </lineage>
</organism>
<protein>
    <submittedName>
        <fullName evidence="2">Uncharacterized protein</fullName>
    </submittedName>
</protein>
<keyword evidence="3" id="KW-1185">Reference proteome</keyword>
<sequence length="138" mass="15355">MKKINILICVFILLLIAGGAFAEDLSGKWLADVTSAETQCEDLGWDPVGNYTIEIFKGEKSIIIVPQRPHVRYVGKFLTDMPNKAHLRATYMKDGGYLTEVVDITFENGQSATGKTLWQWSDGVFACGGSYSFVLKRQ</sequence>
<dbReference type="Proteomes" id="UP001317742">
    <property type="component" value="Chromosome"/>
</dbReference>
<accession>A0ABM8B0W0</accession>
<gene>
    <name evidence="2" type="ORF">SYK_18060</name>
</gene>
<evidence type="ECO:0000313" key="2">
    <source>
        <dbReference type="EMBL" id="BDQ37446.1"/>
    </source>
</evidence>
<feature type="chain" id="PRO_5046143955" evidence="1">
    <location>
        <begin position="23"/>
        <end position="138"/>
    </location>
</feature>
<dbReference type="RefSeq" id="WP_281759970.1">
    <property type="nucleotide sequence ID" value="NZ_AP026709.1"/>
</dbReference>